<dbReference type="Proteomes" id="UP001524473">
    <property type="component" value="Unassembled WGS sequence"/>
</dbReference>
<dbReference type="InterPro" id="IPR005119">
    <property type="entry name" value="LysR_subst-bd"/>
</dbReference>
<evidence type="ECO:0000256" key="1">
    <source>
        <dbReference type="ARBA" id="ARBA00009437"/>
    </source>
</evidence>
<dbReference type="SUPFAM" id="SSF53850">
    <property type="entry name" value="Periplasmic binding protein-like II"/>
    <property type="match status" value="1"/>
</dbReference>
<reference evidence="6 7" key="1">
    <citation type="submission" date="2022-06" db="EMBL/GenBank/DDBJ databases">
        <title>Isolation of gut microbiota from human fecal samples.</title>
        <authorList>
            <person name="Pamer E.G."/>
            <person name="Barat B."/>
            <person name="Waligurski E."/>
            <person name="Medina S."/>
            <person name="Paddock L."/>
            <person name="Mostad J."/>
        </authorList>
    </citation>
    <scope>NUCLEOTIDE SEQUENCE [LARGE SCALE GENOMIC DNA]</scope>
    <source>
        <strain evidence="6 7">DFI.9.73</strain>
    </source>
</reference>
<gene>
    <name evidence="6" type="ORF">NE695_04560</name>
</gene>
<protein>
    <submittedName>
        <fullName evidence="6">LysR family transcriptional regulator</fullName>
    </submittedName>
</protein>
<dbReference type="Gene3D" id="1.10.10.10">
    <property type="entry name" value="Winged helix-like DNA-binding domain superfamily/Winged helix DNA-binding domain"/>
    <property type="match status" value="1"/>
</dbReference>
<dbReference type="PRINTS" id="PR00039">
    <property type="entry name" value="HTHLYSR"/>
</dbReference>
<dbReference type="PROSITE" id="PS50931">
    <property type="entry name" value="HTH_LYSR"/>
    <property type="match status" value="1"/>
</dbReference>
<dbReference type="RefSeq" id="WP_242871153.1">
    <property type="nucleotide sequence ID" value="NZ_CABKVV010000014.1"/>
</dbReference>
<keyword evidence="3" id="KW-0238">DNA-binding</keyword>
<dbReference type="InterPro" id="IPR036388">
    <property type="entry name" value="WH-like_DNA-bd_sf"/>
</dbReference>
<dbReference type="PANTHER" id="PTHR30126">
    <property type="entry name" value="HTH-TYPE TRANSCRIPTIONAL REGULATOR"/>
    <property type="match status" value="1"/>
</dbReference>
<dbReference type="PANTHER" id="PTHR30126:SF39">
    <property type="entry name" value="HTH-TYPE TRANSCRIPTIONAL REGULATOR CYSL"/>
    <property type="match status" value="1"/>
</dbReference>
<proteinExistence type="inferred from homology"/>
<dbReference type="Gene3D" id="3.40.190.290">
    <property type="match status" value="1"/>
</dbReference>
<accession>A0ABT1RWY6</accession>
<name>A0ABT1RWY6_9FIRM</name>
<comment type="similarity">
    <text evidence="1">Belongs to the LysR transcriptional regulatory family.</text>
</comment>
<evidence type="ECO:0000256" key="2">
    <source>
        <dbReference type="ARBA" id="ARBA00023015"/>
    </source>
</evidence>
<dbReference type="InterPro" id="IPR000847">
    <property type="entry name" value="LysR_HTH_N"/>
</dbReference>
<dbReference type="GeneID" id="90533985"/>
<sequence>MMFDQKANTLLTLVQEGSFTKAAQALSLSQPAVSHQIRQLEEEFGIQIFHKDRKELRPTPAGAVLIKYARRALAVYNNARQAIEDSRSNLRRFTVAITPTVAESLVPQTLAYYCMENSDAHINIMTDTIKNIYDKLKSFETDLAIVEGKPDDSSLTSVLLDTDFLCLAVSPQHPFSKRASVPLMELKKEKFIMRSRPGNTRVLFERYLENNGETLRSFNVMMEIDNVATIKELVSRNLGVTVIARSACLEELRTGRLAVVPIENSSMIREINLVFHRDFSHPEVLDEIRRIYSSF</sequence>
<feature type="domain" description="HTH lysR-type" evidence="5">
    <location>
        <begin position="9"/>
        <end position="59"/>
    </location>
</feature>
<evidence type="ECO:0000256" key="4">
    <source>
        <dbReference type="ARBA" id="ARBA00023163"/>
    </source>
</evidence>
<keyword evidence="7" id="KW-1185">Reference proteome</keyword>
<keyword evidence="4" id="KW-0804">Transcription</keyword>
<dbReference type="SUPFAM" id="SSF46785">
    <property type="entry name" value="Winged helix' DNA-binding domain"/>
    <property type="match status" value="1"/>
</dbReference>
<evidence type="ECO:0000259" key="5">
    <source>
        <dbReference type="PROSITE" id="PS50931"/>
    </source>
</evidence>
<dbReference type="Pfam" id="PF03466">
    <property type="entry name" value="LysR_substrate"/>
    <property type="match status" value="1"/>
</dbReference>
<evidence type="ECO:0000256" key="3">
    <source>
        <dbReference type="ARBA" id="ARBA00023125"/>
    </source>
</evidence>
<comment type="caution">
    <text evidence="6">The sequence shown here is derived from an EMBL/GenBank/DDBJ whole genome shotgun (WGS) entry which is preliminary data.</text>
</comment>
<evidence type="ECO:0000313" key="7">
    <source>
        <dbReference type="Proteomes" id="UP001524473"/>
    </source>
</evidence>
<dbReference type="InterPro" id="IPR036390">
    <property type="entry name" value="WH_DNA-bd_sf"/>
</dbReference>
<dbReference type="Pfam" id="PF00126">
    <property type="entry name" value="HTH_1"/>
    <property type="match status" value="1"/>
</dbReference>
<dbReference type="EMBL" id="JANFZH010000007">
    <property type="protein sequence ID" value="MCQ4839184.1"/>
    <property type="molecule type" value="Genomic_DNA"/>
</dbReference>
<organism evidence="6 7">
    <name type="scientific">Neglectibacter timonensis</name>
    <dbReference type="NCBI Taxonomy" id="1776382"/>
    <lineage>
        <taxon>Bacteria</taxon>
        <taxon>Bacillati</taxon>
        <taxon>Bacillota</taxon>
        <taxon>Clostridia</taxon>
        <taxon>Eubacteriales</taxon>
        <taxon>Oscillospiraceae</taxon>
        <taxon>Neglectibacter</taxon>
    </lineage>
</organism>
<keyword evidence="2" id="KW-0805">Transcription regulation</keyword>
<dbReference type="CDD" id="cd05466">
    <property type="entry name" value="PBP2_LTTR_substrate"/>
    <property type="match status" value="1"/>
</dbReference>
<evidence type="ECO:0000313" key="6">
    <source>
        <dbReference type="EMBL" id="MCQ4839184.1"/>
    </source>
</evidence>